<dbReference type="InterPro" id="IPR022791">
    <property type="entry name" value="L-PG_synthase/AglD"/>
</dbReference>
<evidence type="ECO:0000256" key="3">
    <source>
        <dbReference type="ARBA" id="ARBA00022692"/>
    </source>
</evidence>
<keyword evidence="4 6" id="KW-1133">Transmembrane helix</keyword>
<organism evidence="7">
    <name type="scientific">bioreactor metagenome</name>
    <dbReference type="NCBI Taxonomy" id="1076179"/>
    <lineage>
        <taxon>unclassified sequences</taxon>
        <taxon>metagenomes</taxon>
        <taxon>ecological metagenomes</taxon>
    </lineage>
</organism>
<evidence type="ECO:0000256" key="1">
    <source>
        <dbReference type="ARBA" id="ARBA00004651"/>
    </source>
</evidence>
<accession>A0A644YXA2</accession>
<sequence>MIAAPVILILDRNLDRIFPNQGTFLYVSILVFLTILVCILLFHLQKNPDALSQMADKVVKRFGKTEPSALRLKKFFGEVEAFLSHLSLFFSGSKKNIFFSIFTTLLFLLTLFLFPVLLIRDLNPSVSTVEIILSQIVITFVMYFAPTPGSSGVAEAAFILLFSNDVEKGDLVSLTFVWRLFTMYLGIVFGMVVFYAQLFEAKPNEKARNRRNRHE</sequence>
<evidence type="ECO:0000313" key="7">
    <source>
        <dbReference type="EMBL" id="MPM33225.1"/>
    </source>
</evidence>
<keyword evidence="3 6" id="KW-0812">Transmembrane</keyword>
<dbReference type="AlphaFoldDB" id="A0A644YXA2"/>
<evidence type="ECO:0000256" key="6">
    <source>
        <dbReference type="SAM" id="Phobius"/>
    </source>
</evidence>
<dbReference type="NCBIfam" id="TIGR00374">
    <property type="entry name" value="flippase-like domain"/>
    <property type="match status" value="1"/>
</dbReference>
<evidence type="ECO:0000256" key="4">
    <source>
        <dbReference type="ARBA" id="ARBA00022989"/>
    </source>
</evidence>
<evidence type="ECO:0008006" key="8">
    <source>
        <dbReference type="Google" id="ProtNLM"/>
    </source>
</evidence>
<dbReference type="Pfam" id="PF03706">
    <property type="entry name" value="LPG_synthase_TM"/>
    <property type="match status" value="1"/>
</dbReference>
<keyword evidence="5 6" id="KW-0472">Membrane</keyword>
<proteinExistence type="predicted"/>
<dbReference type="GO" id="GO:0005886">
    <property type="term" value="C:plasma membrane"/>
    <property type="evidence" value="ECO:0007669"/>
    <property type="project" value="UniProtKB-SubCell"/>
</dbReference>
<protein>
    <recommendedName>
        <fullName evidence="8">Phosphatidylglycerol lysyltransferase</fullName>
    </recommendedName>
</protein>
<evidence type="ECO:0000256" key="5">
    <source>
        <dbReference type="ARBA" id="ARBA00023136"/>
    </source>
</evidence>
<feature type="transmembrane region" description="Helical" evidence="6">
    <location>
        <begin position="176"/>
        <end position="198"/>
    </location>
</feature>
<name>A0A644YXA2_9ZZZZ</name>
<dbReference type="PANTHER" id="PTHR37693">
    <property type="entry name" value="PHOSPHATIDYLGLYCEROL LYSYLTRANSFERASE"/>
    <property type="match status" value="1"/>
</dbReference>
<feature type="transmembrane region" description="Helical" evidence="6">
    <location>
        <begin position="24"/>
        <end position="44"/>
    </location>
</feature>
<evidence type="ECO:0000256" key="2">
    <source>
        <dbReference type="ARBA" id="ARBA00022475"/>
    </source>
</evidence>
<gene>
    <name evidence="7" type="ORF">SDC9_79794</name>
</gene>
<comment type="caution">
    <text evidence="7">The sequence shown here is derived from an EMBL/GenBank/DDBJ whole genome shotgun (WGS) entry which is preliminary data.</text>
</comment>
<comment type="subcellular location">
    <subcellularLocation>
        <location evidence="1">Cell membrane</location>
        <topology evidence="1">Multi-pass membrane protein</topology>
    </subcellularLocation>
</comment>
<dbReference type="EMBL" id="VSSQ01006593">
    <property type="protein sequence ID" value="MPM33225.1"/>
    <property type="molecule type" value="Genomic_DNA"/>
</dbReference>
<reference evidence="7" key="1">
    <citation type="submission" date="2019-08" db="EMBL/GenBank/DDBJ databases">
        <authorList>
            <person name="Kucharzyk K."/>
            <person name="Murdoch R.W."/>
            <person name="Higgins S."/>
            <person name="Loffler F."/>
        </authorList>
    </citation>
    <scope>NUCLEOTIDE SEQUENCE</scope>
</reference>
<feature type="transmembrane region" description="Helical" evidence="6">
    <location>
        <begin position="97"/>
        <end position="119"/>
    </location>
</feature>
<keyword evidence="2" id="KW-1003">Cell membrane</keyword>
<dbReference type="PANTHER" id="PTHR37693:SF1">
    <property type="entry name" value="INTEGRAL MEMBRANE PROTEIN"/>
    <property type="match status" value="1"/>
</dbReference>